<dbReference type="EMBL" id="CP002691">
    <property type="protein sequence ID" value="AEE52324.1"/>
    <property type="molecule type" value="Genomic_DNA"/>
</dbReference>
<organism evidence="2 3">
    <name type="scientific">Haliscomenobacter hydrossis (strain ATCC 27775 / DSM 1100 / LMG 10767 / O)</name>
    <dbReference type="NCBI Taxonomy" id="760192"/>
    <lineage>
        <taxon>Bacteria</taxon>
        <taxon>Pseudomonadati</taxon>
        <taxon>Bacteroidota</taxon>
        <taxon>Saprospiria</taxon>
        <taxon>Saprospirales</taxon>
        <taxon>Haliscomenobacteraceae</taxon>
        <taxon>Haliscomenobacter</taxon>
    </lineage>
</organism>
<accession>F4KS79</accession>
<protein>
    <submittedName>
        <fullName evidence="2">Uncharacterized protein</fullName>
    </submittedName>
</protein>
<dbReference type="HOGENOM" id="CLU_409870_0_0_10"/>
<sequence length="665" mass="73360">MKQLSLVLLGCLSLYFAAAQSLIDDALALKPYFAPSGNRLSLLNIPPEDAQKVANILARYTTEPNMELAYEDNIFFSTERVPNADIRVLGDAAAGAAGAPSSFVTYFADGLAKFIATRTKQELTNAFFRRFKSDLDNLPVLDTLFPATGLLLRRIDTDIYFFDKYIDDLRVHFIKDLERMPTGLRELVVADRSRLRAGERLWMADLLQVSQMFLDGFGVKESLDYLASDQTQMFSKLREISGDTLEYRKVANLSAAFRTTQLLVQAVQVAPDANTLRSEDDSPENIWIAPAKLYRALNDPVARDLILGLLYQQGIHINFARNNAQPVPFREILNEVKSEAPKLEQFKTALNDLVSDLRQTQFSMKEVNALNPQDQSKMATYYRLFDAAFGAFQAGMKIKNLIAGPKMNEENKLFFVIRQLTELNMHLRSKAYGSAVINVGNVVDTLSWKLLTNKRKSLKAGKPVAETVSFSSYFWRYGSFMAAVAEAQNSDEVAYAIERIALPPGSAAMKKSSSFSLMINAYGGISSGVEFLGQGIGEQREAKGLLAPWAPLGFDLSFGNKKGNASTGFFFPLLDVGALAAFRLGDTQAADVPQLKWSNIIAPGAYLVFGFSKAAPLSFSIGGQLGPNLRKVNTLGVSLDDQRGYRIGATLAIDIPVLRLVGGQR</sequence>
<keyword evidence="1" id="KW-0732">Signal</keyword>
<name>F4KS79_HALH1</name>
<reference evidence="2 3" key="1">
    <citation type="journal article" date="2011" name="Stand. Genomic Sci.">
        <title>Complete genome sequence of Haliscomenobacter hydrossis type strain (O).</title>
        <authorList>
            <consortium name="US DOE Joint Genome Institute (JGI-PGF)"/>
            <person name="Daligault H."/>
            <person name="Lapidus A."/>
            <person name="Zeytun A."/>
            <person name="Nolan M."/>
            <person name="Lucas S."/>
            <person name="Del Rio T.G."/>
            <person name="Tice H."/>
            <person name="Cheng J.F."/>
            <person name="Tapia R."/>
            <person name="Han C."/>
            <person name="Goodwin L."/>
            <person name="Pitluck S."/>
            <person name="Liolios K."/>
            <person name="Pagani I."/>
            <person name="Ivanova N."/>
            <person name="Huntemann M."/>
            <person name="Mavromatis K."/>
            <person name="Mikhailova N."/>
            <person name="Pati A."/>
            <person name="Chen A."/>
            <person name="Palaniappan K."/>
            <person name="Land M."/>
            <person name="Hauser L."/>
            <person name="Brambilla E.M."/>
            <person name="Rohde M."/>
            <person name="Verbarg S."/>
            <person name="Goker M."/>
            <person name="Bristow J."/>
            <person name="Eisen J.A."/>
            <person name="Markowitz V."/>
            <person name="Hugenholtz P."/>
            <person name="Kyrpides N.C."/>
            <person name="Klenk H.P."/>
            <person name="Woyke T."/>
        </authorList>
    </citation>
    <scope>NUCLEOTIDE SEQUENCE [LARGE SCALE GENOMIC DNA]</scope>
    <source>
        <strain evidence="3">ATCC 27775 / DSM 1100 / LMG 10767 / O</strain>
    </source>
</reference>
<gene>
    <name evidence="2" type="ordered locus">Halhy_4483</name>
</gene>
<dbReference type="AlphaFoldDB" id="F4KS79"/>
<dbReference type="OrthoDB" id="1488584at2"/>
<dbReference type="Proteomes" id="UP000008461">
    <property type="component" value="Chromosome"/>
</dbReference>
<keyword evidence="3" id="KW-1185">Reference proteome</keyword>
<dbReference type="RefSeq" id="WP_013766862.1">
    <property type="nucleotide sequence ID" value="NC_015510.1"/>
</dbReference>
<proteinExistence type="predicted"/>
<dbReference type="eggNOG" id="ENOG5031VNR">
    <property type="taxonomic scope" value="Bacteria"/>
</dbReference>
<evidence type="ECO:0000313" key="2">
    <source>
        <dbReference type="EMBL" id="AEE52324.1"/>
    </source>
</evidence>
<reference key="2">
    <citation type="submission" date="2011-04" db="EMBL/GenBank/DDBJ databases">
        <title>Complete sequence of chromosome of Haliscomenobacter hydrossis DSM 1100.</title>
        <authorList>
            <consortium name="US DOE Joint Genome Institute (JGI-PGF)"/>
            <person name="Lucas S."/>
            <person name="Han J."/>
            <person name="Lapidus A."/>
            <person name="Bruce D."/>
            <person name="Goodwin L."/>
            <person name="Pitluck S."/>
            <person name="Peters L."/>
            <person name="Kyrpides N."/>
            <person name="Mavromatis K."/>
            <person name="Ivanova N."/>
            <person name="Ovchinnikova G."/>
            <person name="Pagani I."/>
            <person name="Daligault H."/>
            <person name="Detter J.C."/>
            <person name="Han C."/>
            <person name="Land M."/>
            <person name="Hauser L."/>
            <person name="Markowitz V."/>
            <person name="Cheng J.-F."/>
            <person name="Hugenholtz P."/>
            <person name="Woyke T."/>
            <person name="Wu D."/>
            <person name="Verbarg S."/>
            <person name="Frueling A."/>
            <person name="Brambilla E."/>
            <person name="Klenk H.-P."/>
            <person name="Eisen J.A."/>
        </authorList>
    </citation>
    <scope>NUCLEOTIDE SEQUENCE</scope>
    <source>
        <strain>DSM 1100</strain>
    </source>
</reference>
<evidence type="ECO:0000313" key="3">
    <source>
        <dbReference type="Proteomes" id="UP000008461"/>
    </source>
</evidence>
<evidence type="ECO:0000256" key="1">
    <source>
        <dbReference type="SAM" id="SignalP"/>
    </source>
</evidence>
<dbReference type="KEGG" id="hhy:Halhy_4483"/>
<feature type="signal peptide" evidence="1">
    <location>
        <begin position="1"/>
        <end position="19"/>
    </location>
</feature>
<feature type="chain" id="PRO_5003311998" evidence="1">
    <location>
        <begin position="20"/>
        <end position="665"/>
    </location>
</feature>